<feature type="domain" description="Tubulin/FtsZ GTPase" evidence="8">
    <location>
        <begin position="3"/>
        <end position="97"/>
    </location>
</feature>
<evidence type="ECO:0000313" key="9">
    <source>
        <dbReference type="Ensembl" id="ENSGGOP00000050731.1"/>
    </source>
</evidence>
<sequence>VREIAFTQTGQCGNQIGAKFWEVISDEHAIDSAGTYHGISDLQLERINVYYNEASGGRYVPHAVFVDLEPGTMDSVRSGPLGQIFRPDNFIFVTGCTVLQVSVGPETTGPGGTTQKARN</sequence>
<keyword evidence="5" id="KW-0547">Nucleotide-binding</keyword>
<keyword evidence="10" id="KW-1185">Reference proteome</keyword>
<dbReference type="OMA" id="NFWEVVC"/>
<keyword evidence="7" id="KW-0206">Cytoskeleton</keyword>
<dbReference type="GO" id="GO:0005874">
    <property type="term" value="C:microtubule"/>
    <property type="evidence" value="ECO:0007669"/>
    <property type="project" value="UniProtKB-KW"/>
</dbReference>
<evidence type="ECO:0000313" key="10">
    <source>
        <dbReference type="Proteomes" id="UP000001519"/>
    </source>
</evidence>
<protein>
    <recommendedName>
        <fullName evidence="8">Tubulin/FtsZ GTPase domain-containing protein</fullName>
    </recommendedName>
</protein>
<keyword evidence="3" id="KW-0963">Cytoplasm</keyword>
<name>A0A2I2ZUK1_GORGO</name>
<reference evidence="9 10" key="2">
    <citation type="journal article" date="2012" name="Nature">
        <title>Insights into hominid evolution from the gorilla genome sequence.</title>
        <authorList>
            <person name="Scally A."/>
            <person name="Dutheil J.Y."/>
            <person name="Hillier L.W."/>
            <person name="Jordan G.E."/>
            <person name="Goodhead I."/>
            <person name="Herrero J."/>
            <person name="Hobolth A."/>
            <person name="Lappalainen T."/>
            <person name="Mailund T."/>
            <person name="Marques-Bonet T."/>
            <person name="McCarthy S."/>
            <person name="Montgomery S.H."/>
            <person name="Schwalie P.C."/>
            <person name="Tang Y.A."/>
            <person name="Ward M.C."/>
            <person name="Xue Y."/>
            <person name="Yngvadottir B."/>
            <person name="Alkan C."/>
            <person name="Andersen L.N."/>
            <person name="Ayub Q."/>
            <person name="Ball E.V."/>
            <person name="Beal K."/>
            <person name="Bradley B.J."/>
            <person name="Chen Y."/>
            <person name="Clee C.M."/>
            <person name="Fitzgerald S."/>
            <person name="Graves T.A."/>
            <person name="Gu Y."/>
            <person name="Heath P."/>
            <person name="Heger A."/>
            <person name="Karakoc E."/>
            <person name="Kolb-Kokocinski A."/>
            <person name="Laird G.K."/>
            <person name="Lunter G."/>
            <person name="Meader S."/>
            <person name="Mort M."/>
            <person name="Mullikin J.C."/>
            <person name="Munch K."/>
            <person name="O'Connor T.D."/>
            <person name="Phillips A.D."/>
            <person name="Prado-Martinez J."/>
            <person name="Rogers A.S."/>
            <person name="Sajjadian S."/>
            <person name="Schmidt D."/>
            <person name="Shaw K."/>
            <person name="Simpson J.T."/>
            <person name="Stenson P.D."/>
            <person name="Turner D.J."/>
            <person name="Vigilant L."/>
            <person name="Vilella A.J."/>
            <person name="Whitener W."/>
            <person name="Zhu B."/>
            <person name="Cooper D.N."/>
            <person name="de Jong P."/>
            <person name="Dermitzakis E.T."/>
            <person name="Eichler E.E."/>
            <person name="Flicek P."/>
            <person name="Goldman N."/>
            <person name="Mundy N.I."/>
            <person name="Ning Z."/>
            <person name="Odom D.T."/>
            <person name="Ponting C.P."/>
            <person name="Quail M.A."/>
            <person name="Ryder O.A."/>
            <person name="Searle S.M."/>
            <person name="Warren W.C."/>
            <person name="Wilson R.K."/>
            <person name="Schierup M.H."/>
            <person name="Rogers J."/>
            <person name="Tyler-Smith C."/>
            <person name="Durbin R."/>
        </authorList>
    </citation>
    <scope>NUCLEOTIDE SEQUENCE [LARGE SCALE GENOMIC DNA]</scope>
</reference>
<dbReference type="Bgee" id="ENSGGOG00000041990">
    <property type="expression patterns" value="Expressed in testis"/>
</dbReference>
<comment type="similarity">
    <text evidence="2">Belongs to the tubulin family.</text>
</comment>
<dbReference type="InParanoid" id="A0A2I2ZUK1"/>
<dbReference type="GO" id="GO:0007017">
    <property type="term" value="P:microtubule-based process"/>
    <property type="evidence" value="ECO:0007669"/>
    <property type="project" value="InterPro"/>
</dbReference>
<evidence type="ECO:0000256" key="5">
    <source>
        <dbReference type="ARBA" id="ARBA00022741"/>
    </source>
</evidence>
<dbReference type="InterPro" id="IPR036525">
    <property type="entry name" value="Tubulin/FtsZ_GTPase_sf"/>
</dbReference>
<reference evidence="9" key="3">
    <citation type="submission" date="2025-08" db="UniProtKB">
        <authorList>
            <consortium name="Ensembl"/>
        </authorList>
    </citation>
    <scope>IDENTIFICATION</scope>
</reference>
<dbReference type="InterPro" id="IPR003008">
    <property type="entry name" value="Tubulin_FtsZ_GTPase"/>
</dbReference>
<dbReference type="Ensembl" id="ENSGGOT00000066510.1">
    <property type="protein sequence ID" value="ENSGGOP00000050731.1"/>
    <property type="gene ID" value="ENSGGOG00000041990.1"/>
</dbReference>
<evidence type="ECO:0000256" key="4">
    <source>
        <dbReference type="ARBA" id="ARBA00022701"/>
    </source>
</evidence>
<dbReference type="PANTHER" id="PTHR36527">
    <property type="entry name" value="OS01G0282866 PROTEIN"/>
    <property type="match status" value="1"/>
</dbReference>
<dbReference type="AlphaFoldDB" id="A0A2I2ZUK1"/>
<dbReference type="Gene3D" id="3.40.50.1440">
    <property type="entry name" value="Tubulin/FtsZ, GTPase domain"/>
    <property type="match status" value="1"/>
</dbReference>
<reference evidence="10" key="1">
    <citation type="submission" date="2011-05" db="EMBL/GenBank/DDBJ databases">
        <title>Insights into the evolution of the great apes provided by the gorilla genome.</title>
        <authorList>
            <person name="Scally A."/>
        </authorList>
    </citation>
    <scope>NUCLEOTIDE SEQUENCE [LARGE SCALE GENOMIC DNA]</scope>
</reference>
<accession>A0A2I2ZUK1</accession>
<reference evidence="9" key="4">
    <citation type="submission" date="2025-09" db="UniProtKB">
        <authorList>
            <consortium name="Ensembl"/>
        </authorList>
    </citation>
    <scope>IDENTIFICATION</scope>
</reference>
<dbReference type="Pfam" id="PF00091">
    <property type="entry name" value="Tubulin"/>
    <property type="match status" value="1"/>
</dbReference>
<proteinExistence type="inferred from homology"/>
<evidence type="ECO:0000256" key="6">
    <source>
        <dbReference type="ARBA" id="ARBA00023134"/>
    </source>
</evidence>
<comment type="subcellular location">
    <subcellularLocation>
        <location evidence="1">Cytoplasm</location>
        <location evidence="1">Cytoskeleton</location>
    </subcellularLocation>
</comment>
<dbReference type="STRING" id="9593.ENSGGOP00000050731"/>
<keyword evidence="6" id="KW-0342">GTP-binding</keyword>
<keyword evidence="4" id="KW-0493">Microtubule</keyword>
<evidence type="ECO:0000256" key="3">
    <source>
        <dbReference type="ARBA" id="ARBA00022490"/>
    </source>
</evidence>
<dbReference type="GO" id="GO:0005525">
    <property type="term" value="F:GTP binding"/>
    <property type="evidence" value="ECO:0007669"/>
    <property type="project" value="UniProtKB-KW"/>
</dbReference>
<evidence type="ECO:0000256" key="7">
    <source>
        <dbReference type="ARBA" id="ARBA00023212"/>
    </source>
</evidence>
<evidence type="ECO:0000259" key="8">
    <source>
        <dbReference type="Pfam" id="PF00091"/>
    </source>
</evidence>
<dbReference type="GeneTree" id="ENSGT00940000161436"/>
<dbReference type="PRINTS" id="PR01161">
    <property type="entry name" value="TUBULIN"/>
</dbReference>
<organism evidence="9 10">
    <name type="scientific">Gorilla gorilla gorilla</name>
    <name type="common">Western lowland gorilla</name>
    <dbReference type="NCBI Taxonomy" id="9595"/>
    <lineage>
        <taxon>Eukaryota</taxon>
        <taxon>Metazoa</taxon>
        <taxon>Chordata</taxon>
        <taxon>Craniata</taxon>
        <taxon>Vertebrata</taxon>
        <taxon>Euteleostomi</taxon>
        <taxon>Mammalia</taxon>
        <taxon>Eutheria</taxon>
        <taxon>Euarchontoglires</taxon>
        <taxon>Primates</taxon>
        <taxon>Haplorrhini</taxon>
        <taxon>Catarrhini</taxon>
        <taxon>Hominidae</taxon>
        <taxon>Gorilla</taxon>
    </lineage>
</organism>
<dbReference type="EMBL" id="CABD030084657">
    <property type="status" value="NOT_ANNOTATED_CDS"/>
    <property type="molecule type" value="Genomic_DNA"/>
</dbReference>
<evidence type="ECO:0000256" key="1">
    <source>
        <dbReference type="ARBA" id="ARBA00004245"/>
    </source>
</evidence>
<dbReference type="SUPFAM" id="SSF52490">
    <property type="entry name" value="Tubulin nucleotide-binding domain-like"/>
    <property type="match status" value="1"/>
</dbReference>
<dbReference type="PANTHER" id="PTHR36527:SF7">
    <property type="entry name" value="TUBULIN_FTSZ GTPASE DOMAIN-CONTAINING PROTEIN"/>
    <property type="match status" value="1"/>
</dbReference>
<dbReference type="Proteomes" id="UP000001519">
    <property type="component" value="Chromosome 12"/>
</dbReference>
<evidence type="ECO:0000256" key="2">
    <source>
        <dbReference type="ARBA" id="ARBA00009636"/>
    </source>
</evidence>
<dbReference type="InterPro" id="IPR000217">
    <property type="entry name" value="Tubulin"/>
</dbReference>